<feature type="domain" description="VWFA" evidence="2">
    <location>
        <begin position="102"/>
        <end position="201"/>
    </location>
</feature>
<evidence type="ECO:0000313" key="4">
    <source>
        <dbReference type="Proteomes" id="UP000240009"/>
    </source>
</evidence>
<evidence type="ECO:0000256" key="1">
    <source>
        <dbReference type="SAM" id="Phobius"/>
    </source>
</evidence>
<dbReference type="PANTHER" id="PTHR22550">
    <property type="entry name" value="SPORE GERMINATION PROTEIN"/>
    <property type="match status" value="1"/>
</dbReference>
<accession>A0A2S8F568</accession>
<keyword evidence="1" id="KW-1133">Transmembrane helix</keyword>
<dbReference type="Gene3D" id="3.40.50.410">
    <property type="entry name" value="von Willebrand factor, type A domain"/>
    <property type="match status" value="1"/>
</dbReference>
<evidence type="ECO:0000259" key="2">
    <source>
        <dbReference type="Pfam" id="PF13519"/>
    </source>
</evidence>
<dbReference type="RefSeq" id="WP_105355919.1">
    <property type="nucleotide sequence ID" value="NZ_PUIA01000057.1"/>
</dbReference>
<proteinExistence type="predicted"/>
<dbReference type="PANTHER" id="PTHR22550:SF14">
    <property type="entry name" value="VWFA DOMAIN-CONTAINING PROTEIN"/>
    <property type="match status" value="1"/>
</dbReference>
<organism evidence="3 4">
    <name type="scientific">Blastopirellula marina</name>
    <dbReference type="NCBI Taxonomy" id="124"/>
    <lineage>
        <taxon>Bacteria</taxon>
        <taxon>Pseudomonadati</taxon>
        <taxon>Planctomycetota</taxon>
        <taxon>Planctomycetia</taxon>
        <taxon>Pirellulales</taxon>
        <taxon>Pirellulaceae</taxon>
        <taxon>Blastopirellula</taxon>
    </lineage>
</organism>
<dbReference type="OrthoDB" id="9807628at2"/>
<reference evidence="3 4" key="1">
    <citation type="submission" date="2018-02" db="EMBL/GenBank/DDBJ databases">
        <title>Comparative genomes isolates from brazilian mangrove.</title>
        <authorList>
            <person name="Araujo J.E."/>
            <person name="Taketani R.G."/>
            <person name="Silva M.C.P."/>
            <person name="Loureco M.V."/>
            <person name="Andreote F.D."/>
        </authorList>
    </citation>
    <scope>NUCLEOTIDE SEQUENCE [LARGE SCALE GENOMIC DNA]</scope>
    <source>
        <strain evidence="3 4">HEX-2 MGV</strain>
    </source>
</reference>
<keyword evidence="1" id="KW-0812">Transmembrane</keyword>
<dbReference type="InterPro" id="IPR036465">
    <property type="entry name" value="vWFA_dom_sf"/>
</dbReference>
<dbReference type="AlphaFoldDB" id="A0A2S8F568"/>
<dbReference type="Proteomes" id="UP000240009">
    <property type="component" value="Unassembled WGS sequence"/>
</dbReference>
<gene>
    <name evidence="3" type="ORF">C5Y96_17365</name>
</gene>
<sequence>MIESISQFHFIRPGWLLLVPLAIGLWSLWLRSSEPLRGWRSQIAPALLKALTVGGHAAHSQQARWLLAGWLLAVIAIAGPTWRREPSPFAEESPPLMILLKADKGMEPANQQPTSLERAKLKIADLANARKGQPLGLIVYAGSAHLVLPPTKDTAVIAEMASDITSSIMPAAGDRLDLAIDEARRIMTSENVSGSFLVIADAVDTDTQQLAAAEKGSHGNGIQILAITDNDPSKLRSIQNAASTLHGSIVELAIDGSDITTIVHKADRTSFASVAGEETRWQEAGYWLVPILVILMALTFRRESSQLSGGAS</sequence>
<dbReference type="Pfam" id="PF13519">
    <property type="entry name" value="VWA_2"/>
    <property type="match status" value="1"/>
</dbReference>
<comment type="caution">
    <text evidence="3">The sequence shown here is derived from an EMBL/GenBank/DDBJ whole genome shotgun (WGS) entry which is preliminary data.</text>
</comment>
<dbReference type="SUPFAM" id="SSF53300">
    <property type="entry name" value="vWA-like"/>
    <property type="match status" value="1"/>
</dbReference>
<name>A0A2S8F568_9BACT</name>
<keyword evidence="1" id="KW-0472">Membrane</keyword>
<dbReference type="EMBL" id="PUIA01000057">
    <property type="protein sequence ID" value="PQO27313.1"/>
    <property type="molecule type" value="Genomic_DNA"/>
</dbReference>
<dbReference type="InterPro" id="IPR002035">
    <property type="entry name" value="VWF_A"/>
</dbReference>
<feature type="transmembrane region" description="Helical" evidence="1">
    <location>
        <begin position="12"/>
        <end position="30"/>
    </location>
</feature>
<protein>
    <submittedName>
        <fullName evidence="3">Transporter</fullName>
    </submittedName>
</protein>
<dbReference type="InterPro" id="IPR050768">
    <property type="entry name" value="UPF0353/GerABKA_families"/>
</dbReference>
<evidence type="ECO:0000313" key="3">
    <source>
        <dbReference type="EMBL" id="PQO27313.1"/>
    </source>
</evidence>